<dbReference type="InterPro" id="IPR045209">
    <property type="entry name" value="Rrp5"/>
</dbReference>
<evidence type="ECO:0000256" key="3">
    <source>
        <dbReference type="ARBA" id="ARBA00022737"/>
    </source>
</evidence>
<dbReference type="Gene3D" id="2.40.50.140">
    <property type="entry name" value="Nucleic acid-binding proteins"/>
    <property type="match status" value="2"/>
</dbReference>
<dbReference type="GO" id="GO:0005730">
    <property type="term" value="C:nucleolus"/>
    <property type="evidence" value="ECO:0007669"/>
    <property type="project" value="UniProtKB-SubCell"/>
</dbReference>
<sequence>MHCEPVHHARSVRLRRRKEVGFTLKKDQVVSVQDMIQWFHFEMGEKLQRRKSCLCESLWIPTLGGPCYWCFKGSLSLFFTICNPSHVIGGRVSKILPSFSGLIVQIDPHLSGKVHFTEFQDPWVPNPLSGYHEGQFVKCKVVEIGHSGTGAVHVDLFLCSFVNPQSNRYEKIEDLHPNRTIEGYVKNVTPKGCFIMLSRKLHAKILISNLSDDFVSKPEQEFPIGKLVSGSLNVGEIISGRVKRIDSFGLSIEIDQSKLVDEERQRISLGMKGSYFDNQTQEIHNSDSNLDSESDNLILTATPESLIPFSNGNHPALAEMESRASVLPLEATLDEEADESPMEEEQAQIPEPLDDKKT</sequence>
<evidence type="ECO:0000256" key="5">
    <source>
        <dbReference type="SAM" id="MobiDB-lite"/>
    </source>
</evidence>
<name>A0A9R1VFC7_LACSA</name>
<dbReference type="PANTHER" id="PTHR23270:SF10">
    <property type="entry name" value="PROTEIN RRP5 HOMOLOG"/>
    <property type="match status" value="1"/>
</dbReference>
<evidence type="ECO:0000313" key="7">
    <source>
        <dbReference type="EMBL" id="KAJ0206107.1"/>
    </source>
</evidence>
<reference evidence="7 8" key="1">
    <citation type="journal article" date="2017" name="Nat. Commun.">
        <title>Genome assembly with in vitro proximity ligation data and whole-genome triplication in lettuce.</title>
        <authorList>
            <person name="Reyes-Chin-Wo S."/>
            <person name="Wang Z."/>
            <person name="Yang X."/>
            <person name="Kozik A."/>
            <person name="Arikit S."/>
            <person name="Song C."/>
            <person name="Xia L."/>
            <person name="Froenicke L."/>
            <person name="Lavelle D.O."/>
            <person name="Truco M.J."/>
            <person name="Xia R."/>
            <person name="Zhu S."/>
            <person name="Xu C."/>
            <person name="Xu H."/>
            <person name="Xu X."/>
            <person name="Cox K."/>
            <person name="Korf I."/>
            <person name="Meyers B.C."/>
            <person name="Michelmore R.W."/>
        </authorList>
    </citation>
    <scope>NUCLEOTIDE SEQUENCE [LARGE SCALE GENOMIC DNA]</scope>
    <source>
        <strain evidence="8">cv. Salinas</strain>
        <tissue evidence="7">Seedlings</tissue>
    </source>
</reference>
<dbReference type="Proteomes" id="UP000235145">
    <property type="component" value="Unassembled WGS sequence"/>
</dbReference>
<gene>
    <name evidence="7" type="ORF">LSAT_V11C500277060</name>
</gene>
<dbReference type="AlphaFoldDB" id="A0A9R1VFC7"/>
<proteinExistence type="predicted"/>
<keyword evidence="2" id="KW-0698">rRNA processing</keyword>
<feature type="region of interest" description="Disordered" evidence="5">
    <location>
        <begin position="323"/>
        <end position="358"/>
    </location>
</feature>
<protein>
    <recommendedName>
        <fullName evidence="6">S1 motif domain-containing protein</fullName>
    </recommendedName>
</protein>
<evidence type="ECO:0000256" key="1">
    <source>
        <dbReference type="ARBA" id="ARBA00004604"/>
    </source>
</evidence>
<comment type="caution">
    <text evidence="7">The sequence shown here is derived from an EMBL/GenBank/DDBJ whole genome shotgun (WGS) entry which is preliminary data.</text>
</comment>
<evidence type="ECO:0000256" key="2">
    <source>
        <dbReference type="ARBA" id="ARBA00022552"/>
    </source>
</evidence>
<keyword evidence="4" id="KW-0539">Nucleus</keyword>
<evidence type="ECO:0000256" key="4">
    <source>
        <dbReference type="ARBA" id="ARBA00023242"/>
    </source>
</evidence>
<keyword evidence="3" id="KW-0677">Repeat</keyword>
<dbReference type="PANTHER" id="PTHR23270">
    <property type="entry name" value="PROGRAMMED CELL DEATH PROTEIN 11 PRE-RRNA PROCESSING PROTEIN RRP5"/>
    <property type="match status" value="1"/>
</dbReference>
<dbReference type="GO" id="GO:0006364">
    <property type="term" value="P:rRNA processing"/>
    <property type="evidence" value="ECO:0007669"/>
    <property type="project" value="UniProtKB-KW"/>
</dbReference>
<evidence type="ECO:0000259" key="6">
    <source>
        <dbReference type="PROSITE" id="PS50126"/>
    </source>
</evidence>
<dbReference type="InterPro" id="IPR003029">
    <property type="entry name" value="S1_domain"/>
</dbReference>
<dbReference type="GO" id="GO:0003676">
    <property type="term" value="F:nucleic acid binding"/>
    <property type="evidence" value="ECO:0007669"/>
    <property type="project" value="InterPro"/>
</dbReference>
<feature type="domain" description="S1 motif" evidence="6">
    <location>
        <begin position="85"/>
        <end position="157"/>
    </location>
</feature>
<dbReference type="FunFam" id="2.40.50.140:FF:000155">
    <property type="entry name" value="rRNA biogenesis protein RRP5"/>
    <property type="match status" value="1"/>
</dbReference>
<dbReference type="InterPro" id="IPR012340">
    <property type="entry name" value="NA-bd_OB-fold"/>
</dbReference>
<organism evidence="7 8">
    <name type="scientific">Lactuca sativa</name>
    <name type="common">Garden lettuce</name>
    <dbReference type="NCBI Taxonomy" id="4236"/>
    <lineage>
        <taxon>Eukaryota</taxon>
        <taxon>Viridiplantae</taxon>
        <taxon>Streptophyta</taxon>
        <taxon>Embryophyta</taxon>
        <taxon>Tracheophyta</taxon>
        <taxon>Spermatophyta</taxon>
        <taxon>Magnoliopsida</taxon>
        <taxon>eudicotyledons</taxon>
        <taxon>Gunneridae</taxon>
        <taxon>Pentapetalae</taxon>
        <taxon>asterids</taxon>
        <taxon>campanulids</taxon>
        <taxon>Asterales</taxon>
        <taxon>Asteraceae</taxon>
        <taxon>Cichorioideae</taxon>
        <taxon>Cichorieae</taxon>
        <taxon>Lactucinae</taxon>
        <taxon>Lactuca</taxon>
    </lineage>
</organism>
<accession>A0A9R1VFC7</accession>
<dbReference type="PROSITE" id="PS50126">
    <property type="entry name" value="S1"/>
    <property type="match status" value="2"/>
</dbReference>
<dbReference type="SMART" id="SM00316">
    <property type="entry name" value="S1"/>
    <property type="match status" value="2"/>
</dbReference>
<dbReference type="EMBL" id="NBSK02000005">
    <property type="protein sequence ID" value="KAJ0206107.1"/>
    <property type="molecule type" value="Genomic_DNA"/>
</dbReference>
<dbReference type="SUPFAM" id="SSF50249">
    <property type="entry name" value="Nucleic acid-binding proteins"/>
    <property type="match status" value="2"/>
</dbReference>
<evidence type="ECO:0000313" key="8">
    <source>
        <dbReference type="Proteomes" id="UP000235145"/>
    </source>
</evidence>
<keyword evidence="8" id="KW-1185">Reference proteome</keyword>
<comment type="subcellular location">
    <subcellularLocation>
        <location evidence="1">Nucleus</location>
        <location evidence="1">Nucleolus</location>
    </subcellularLocation>
</comment>
<feature type="domain" description="S1 motif" evidence="6">
    <location>
        <begin position="178"/>
        <end position="272"/>
    </location>
</feature>
<feature type="compositionally biased region" description="Acidic residues" evidence="5">
    <location>
        <begin position="332"/>
        <end position="346"/>
    </location>
</feature>